<feature type="transmembrane region" description="Helical" evidence="1">
    <location>
        <begin position="12"/>
        <end position="32"/>
    </location>
</feature>
<gene>
    <name evidence="3" type="ORF">H8689_08625</name>
</gene>
<comment type="caution">
    <text evidence="3">The sequence shown here is derived from an EMBL/GenBank/DDBJ whole genome shotgun (WGS) entry which is preliminary data.</text>
</comment>
<accession>A0A926F3E2</accession>
<dbReference type="PANTHER" id="PTHR45138">
    <property type="entry name" value="REGULATORY COMPONENTS OF SENSORY TRANSDUCTION SYSTEM"/>
    <property type="match status" value="1"/>
</dbReference>
<dbReference type="SMART" id="SM00267">
    <property type="entry name" value="GGDEF"/>
    <property type="match status" value="1"/>
</dbReference>
<reference evidence="3 4" key="1">
    <citation type="submission" date="2020-08" db="EMBL/GenBank/DDBJ databases">
        <title>Genome public.</title>
        <authorList>
            <person name="Liu C."/>
            <person name="Sun Q."/>
        </authorList>
    </citation>
    <scope>NUCLEOTIDE SEQUENCE [LARGE SCALE GENOMIC DNA]</scope>
    <source>
        <strain evidence="3 4">NSJ-26</strain>
    </source>
</reference>
<dbReference type="SUPFAM" id="SSF55073">
    <property type="entry name" value="Nucleotide cyclase"/>
    <property type="match status" value="1"/>
</dbReference>
<dbReference type="GO" id="GO:1902201">
    <property type="term" value="P:negative regulation of bacterial-type flagellum-dependent cell motility"/>
    <property type="evidence" value="ECO:0007669"/>
    <property type="project" value="TreeGrafter"/>
</dbReference>
<dbReference type="RefSeq" id="WP_249324038.1">
    <property type="nucleotide sequence ID" value="NZ_JACRTK010000003.1"/>
</dbReference>
<dbReference type="InterPro" id="IPR029787">
    <property type="entry name" value="Nucleotide_cyclase"/>
</dbReference>
<dbReference type="InterPro" id="IPR001638">
    <property type="entry name" value="Solute-binding_3/MltF_N"/>
</dbReference>
<sequence length="502" mass="57055">MIKEKRLNNKIIYFIIFIIVIILLALLVKANLTLKDEFENSDTIIFLGNEGIAPILYNEKGRAKGVAVDIAKALGKKTGHKIEVRGVDWDEAQNMLLLEEADALLHINPNPEREKIYDFSDELLESEFSIFIKSGNISIKKVDDLKNKTVGIESGGYPYTLLENYDGINIEIITDWQKGFQDVASGKLDAIVVDRWIGEYELAESRVKGIQIIDQPIEFQYSRIAVKKGNKELLSLINNGLKEINEDGTMAEILSKWKEKRVIYLTEERLRSTFLYSIIIVLGLILLISLYWINKLSKLSKKLESDVKQRTQELHNSNKLLRKANAELEKISMSDGLTTIPNRRCFDVVFQKTWDISLKEGKPLAIIMIDIDNFKLFNDTYGHLAGDQCLKSVAEGIKSIIKRKGDLVARFGGEEFVVMLSNNTEDGAAMVAEDMRMKIESLQIKNQKVDSVITISLGVAATIPRDDMCPYDLINWADKALYQGKEEGRNKVTRFRSLYNNF</sequence>
<dbReference type="GO" id="GO:0043709">
    <property type="term" value="P:cell adhesion involved in single-species biofilm formation"/>
    <property type="evidence" value="ECO:0007669"/>
    <property type="project" value="TreeGrafter"/>
</dbReference>
<evidence type="ECO:0000313" key="4">
    <source>
        <dbReference type="Proteomes" id="UP000601522"/>
    </source>
</evidence>
<evidence type="ECO:0000313" key="3">
    <source>
        <dbReference type="EMBL" id="MBC8591174.1"/>
    </source>
</evidence>
<dbReference type="InterPro" id="IPR000160">
    <property type="entry name" value="GGDEF_dom"/>
</dbReference>
<protein>
    <submittedName>
        <fullName evidence="3">GGDEF domain-containing protein</fullName>
    </submittedName>
</protein>
<dbReference type="Proteomes" id="UP000601522">
    <property type="component" value="Unassembled WGS sequence"/>
</dbReference>
<dbReference type="Gene3D" id="3.40.190.10">
    <property type="entry name" value="Periplasmic binding protein-like II"/>
    <property type="match status" value="2"/>
</dbReference>
<dbReference type="SUPFAM" id="SSF53850">
    <property type="entry name" value="Periplasmic binding protein-like II"/>
    <property type="match status" value="1"/>
</dbReference>
<dbReference type="PROSITE" id="PS50887">
    <property type="entry name" value="GGDEF"/>
    <property type="match status" value="1"/>
</dbReference>
<keyword evidence="1" id="KW-0472">Membrane</keyword>
<feature type="transmembrane region" description="Helical" evidence="1">
    <location>
        <begin position="274"/>
        <end position="293"/>
    </location>
</feature>
<dbReference type="Pfam" id="PF00990">
    <property type="entry name" value="GGDEF"/>
    <property type="match status" value="1"/>
</dbReference>
<dbReference type="PANTHER" id="PTHR45138:SF9">
    <property type="entry name" value="DIGUANYLATE CYCLASE DGCM-RELATED"/>
    <property type="match status" value="1"/>
</dbReference>
<proteinExistence type="predicted"/>
<dbReference type="Gene3D" id="3.30.70.270">
    <property type="match status" value="1"/>
</dbReference>
<keyword evidence="1" id="KW-1133">Transmembrane helix</keyword>
<dbReference type="CDD" id="cd01949">
    <property type="entry name" value="GGDEF"/>
    <property type="match status" value="1"/>
</dbReference>
<dbReference type="FunFam" id="3.30.70.270:FF:000001">
    <property type="entry name" value="Diguanylate cyclase domain protein"/>
    <property type="match status" value="1"/>
</dbReference>
<dbReference type="InterPro" id="IPR050469">
    <property type="entry name" value="Diguanylate_Cyclase"/>
</dbReference>
<evidence type="ECO:0000259" key="2">
    <source>
        <dbReference type="PROSITE" id="PS50887"/>
    </source>
</evidence>
<evidence type="ECO:0000256" key="1">
    <source>
        <dbReference type="SAM" id="Phobius"/>
    </source>
</evidence>
<dbReference type="EMBL" id="JACRTK010000003">
    <property type="protein sequence ID" value="MBC8591174.1"/>
    <property type="molecule type" value="Genomic_DNA"/>
</dbReference>
<feature type="domain" description="GGDEF" evidence="2">
    <location>
        <begin position="362"/>
        <end position="497"/>
    </location>
</feature>
<dbReference type="GO" id="GO:0052621">
    <property type="term" value="F:diguanylate cyclase activity"/>
    <property type="evidence" value="ECO:0007669"/>
    <property type="project" value="TreeGrafter"/>
</dbReference>
<dbReference type="NCBIfam" id="TIGR00254">
    <property type="entry name" value="GGDEF"/>
    <property type="match status" value="1"/>
</dbReference>
<dbReference type="GO" id="GO:0005886">
    <property type="term" value="C:plasma membrane"/>
    <property type="evidence" value="ECO:0007669"/>
    <property type="project" value="TreeGrafter"/>
</dbReference>
<dbReference type="InterPro" id="IPR043128">
    <property type="entry name" value="Rev_trsase/Diguanyl_cyclase"/>
</dbReference>
<dbReference type="Pfam" id="PF00497">
    <property type="entry name" value="SBP_bac_3"/>
    <property type="match status" value="1"/>
</dbReference>
<name>A0A926F3E2_9FIRM</name>
<keyword evidence="4" id="KW-1185">Reference proteome</keyword>
<dbReference type="SMART" id="SM00062">
    <property type="entry name" value="PBPb"/>
    <property type="match status" value="1"/>
</dbReference>
<keyword evidence="1" id="KW-0812">Transmembrane</keyword>
<dbReference type="AlphaFoldDB" id="A0A926F3E2"/>
<organism evidence="3 4">
    <name type="scientific">Wansuia hejianensis</name>
    <dbReference type="NCBI Taxonomy" id="2763667"/>
    <lineage>
        <taxon>Bacteria</taxon>
        <taxon>Bacillati</taxon>
        <taxon>Bacillota</taxon>
        <taxon>Clostridia</taxon>
        <taxon>Lachnospirales</taxon>
        <taxon>Lachnospiraceae</taxon>
        <taxon>Wansuia</taxon>
    </lineage>
</organism>